<protein>
    <submittedName>
        <fullName evidence="2">Uncharacterized protein</fullName>
    </submittedName>
</protein>
<feature type="region of interest" description="Disordered" evidence="1">
    <location>
        <begin position="137"/>
        <end position="158"/>
    </location>
</feature>
<evidence type="ECO:0000256" key="1">
    <source>
        <dbReference type="SAM" id="MobiDB-lite"/>
    </source>
</evidence>
<gene>
    <name evidence="2" type="ORF">CB5_LOCUS21613</name>
</gene>
<reference evidence="2" key="1">
    <citation type="submission" date="2020-07" db="EMBL/GenBank/DDBJ databases">
        <authorList>
            <person name="Lin J."/>
        </authorList>
    </citation>
    <scope>NUCLEOTIDE SEQUENCE</scope>
</reference>
<dbReference type="EMBL" id="LR862133">
    <property type="protein sequence ID" value="CAD1838402.1"/>
    <property type="molecule type" value="Genomic_DNA"/>
</dbReference>
<sequence>MRRLFLFAATTWRGGVLDVSLEITKITTVEIRCGARCASDSVIPLVIAGTGRSVAGEDAEAYGFRPVSRKLFVPLTEAYHSRQQICRNAILAKICAIWGDDSGIPFVGGDRMKEGSRRTPSGGTLREELTHKVETYEPTTRRKAKRTEKTTLGTRRSCETDGATVPLDYLEMTDSLDSPAKLRQGQKVWEGTQFYPLDGRKSHRSPVKAWPGGRRDLPRRNGDGGVRIVTLGRGEVENEVIYGAVAGGDNVEIRDEMSGGKSCERWFLKKTKGLMACSSTR</sequence>
<accession>A0A6V7Q5K8</accession>
<organism evidence="2">
    <name type="scientific">Ananas comosus var. bracteatus</name>
    <name type="common">red pineapple</name>
    <dbReference type="NCBI Taxonomy" id="296719"/>
    <lineage>
        <taxon>Eukaryota</taxon>
        <taxon>Viridiplantae</taxon>
        <taxon>Streptophyta</taxon>
        <taxon>Embryophyta</taxon>
        <taxon>Tracheophyta</taxon>
        <taxon>Spermatophyta</taxon>
        <taxon>Magnoliopsida</taxon>
        <taxon>Liliopsida</taxon>
        <taxon>Poales</taxon>
        <taxon>Bromeliaceae</taxon>
        <taxon>Bromelioideae</taxon>
        <taxon>Ananas</taxon>
    </lineage>
</organism>
<name>A0A6V7Q5K8_ANACO</name>
<evidence type="ECO:0000313" key="2">
    <source>
        <dbReference type="EMBL" id="CAD1838402.1"/>
    </source>
</evidence>
<dbReference type="AlphaFoldDB" id="A0A6V7Q5K8"/>
<proteinExistence type="predicted"/>
<feature type="region of interest" description="Disordered" evidence="1">
    <location>
        <begin position="200"/>
        <end position="221"/>
    </location>
</feature>